<evidence type="ECO:0000313" key="3">
    <source>
        <dbReference type="Proteomes" id="UP001596506"/>
    </source>
</evidence>
<name>A0ABW2IUA6_9GAMM</name>
<dbReference type="RefSeq" id="WP_157807831.1">
    <property type="nucleotide sequence ID" value="NZ_JBHTBD010000002.1"/>
</dbReference>
<protein>
    <submittedName>
        <fullName evidence="2">CHASE2 domain-containing protein</fullName>
    </submittedName>
</protein>
<evidence type="ECO:0000313" key="2">
    <source>
        <dbReference type="EMBL" id="MFC7294493.1"/>
    </source>
</evidence>
<evidence type="ECO:0000256" key="1">
    <source>
        <dbReference type="SAM" id="Phobius"/>
    </source>
</evidence>
<dbReference type="Proteomes" id="UP001596506">
    <property type="component" value="Unassembled WGS sequence"/>
</dbReference>
<comment type="caution">
    <text evidence="2">The sequence shown here is derived from an EMBL/GenBank/DDBJ whole genome shotgun (WGS) entry which is preliminary data.</text>
</comment>
<gene>
    <name evidence="2" type="ORF">ACFQQA_07135</name>
</gene>
<feature type="transmembrane region" description="Helical" evidence="1">
    <location>
        <begin position="382"/>
        <end position="403"/>
    </location>
</feature>
<accession>A0ABW2IUA6</accession>
<keyword evidence="1" id="KW-0812">Transmembrane</keyword>
<feature type="transmembrane region" description="Helical" evidence="1">
    <location>
        <begin position="449"/>
        <end position="467"/>
    </location>
</feature>
<sequence>MSAIKNISLLELVRRHWLVLVVGYLFAFLDPFGINSKTSQAISNAFDRMYSPFYTSELAGSPSADLVDVILIDDVSIRTLSDTETGYLQANDWPLAYNDYGVIIDALRRHGYGTIVLDITFYRERRLGGQLDKSFQNLVRRLGYLRDRAGVDVILGAGDNPNELEQSITPLTGSVSAVGLTGWSGYGDYYPIFLELDGHKTLAEEGFNAYCRKAECKDLAEAKKAWLVPGGSGMHISWGQPAQRVAASLGCDAGHAPGADLGEILGIVAGNALRNLFGSETIGSGGRQSCPPLPTALLSDVFCTDPECKEFFSTGRPNGERIAMVGVSLPSARDLFDPPIPGRLPGVYLHAEALRNLLFYGPDYLKPIGLQPNLGLIGKPSWTLPIDLILTWPLLLLVVLVAVRKLINWRWGWEYTSRWTELAMELVEVAVVVVLLGLIYIAVLAFHRTPGFLTELMAFMPWLWVAIRNERKEMENEHKTVALATGDPEQLGIGRDTGY</sequence>
<organism evidence="2 3">
    <name type="scientific">Marinobacter aromaticivorans</name>
    <dbReference type="NCBI Taxonomy" id="1494078"/>
    <lineage>
        <taxon>Bacteria</taxon>
        <taxon>Pseudomonadati</taxon>
        <taxon>Pseudomonadota</taxon>
        <taxon>Gammaproteobacteria</taxon>
        <taxon>Pseudomonadales</taxon>
        <taxon>Marinobacteraceae</taxon>
        <taxon>Marinobacter</taxon>
    </lineage>
</organism>
<feature type="transmembrane region" description="Helical" evidence="1">
    <location>
        <begin position="423"/>
        <end position="443"/>
    </location>
</feature>
<dbReference type="EMBL" id="JBHTBD010000002">
    <property type="protein sequence ID" value="MFC7294493.1"/>
    <property type="molecule type" value="Genomic_DNA"/>
</dbReference>
<keyword evidence="1" id="KW-1133">Transmembrane helix</keyword>
<proteinExistence type="predicted"/>
<keyword evidence="3" id="KW-1185">Reference proteome</keyword>
<keyword evidence="1" id="KW-0472">Membrane</keyword>
<reference evidence="3" key="1">
    <citation type="journal article" date="2019" name="Int. J. Syst. Evol. Microbiol.">
        <title>The Global Catalogue of Microorganisms (GCM) 10K type strain sequencing project: providing services to taxonomists for standard genome sequencing and annotation.</title>
        <authorList>
            <consortium name="The Broad Institute Genomics Platform"/>
            <consortium name="The Broad Institute Genome Sequencing Center for Infectious Disease"/>
            <person name="Wu L."/>
            <person name="Ma J."/>
        </authorList>
    </citation>
    <scope>NUCLEOTIDE SEQUENCE [LARGE SCALE GENOMIC DNA]</scope>
    <source>
        <strain evidence="3">CCUG 60559</strain>
    </source>
</reference>